<dbReference type="Gene3D" id="1.10.10.10">
    <property type="entry name" value="Winged helix-like DNA-binding domain superfamily/Winged helix DNA-binding domain"/>
    <property type="match status" value="1"/>
</dbReference>
<keyword evidence="4" id="KW-0804">Transcription</keyword>
<dbReference type="PROSITE" id="PS50931">
    <property type="entry name" value="HTH_LYSR"/>
    <property type="match status" value="1"/>
</dbReference>
<evidence type="ECO:0000256" key="2">
    <source>
        <dbReference type="ARBA" id="ARBA00023015"/>
    </source>
</evidence>
<evidence type="ECO:0000256" key="4">
    <source>
        <dbReference type="ARBA" id="ARBA00023163"/>
    </source>
</evidence>
<dbReference type="Pfam" id="PF00126">
    <property type="entry name" value="HTH_1"/>
    <property type="match status" value="1"/>
</dbReference>
<dbReference type="PANTHER" id="PTHR30126">
    <property type="entry name" value="HTH-TYPE TRANSCRIPTIONAL REGULATOR"/>
    <property type="match status" value="1"/>
</dbReference>
<dbReference type="Pfam" id="PF03466">
    <property type="entry name" value="LysR_substrate"/>
    <property type="match status" value="1"/>
</dbReference>
<keyword evidence="2" id="KW-0805">Transcription regulation</keyword>
<evidence type="ECO:0000313" key="7">
    <source>
        <dbReference type="Proteomes" id="UP001589619"/>
    </source>
</evidence>
<dbReference type="InterPro" id="IPR005119">
    <property type="entry name" value="LysR_subst-bd"/>
</dbReference>
<evidence type="ECO:0000256" key="3">
    <source>
        <dbReference type="ARBA" id="ARBA00023125"/>
    </source>
</evidence>
<dbReference type="InterPro" id="IPR036390">
    <property type="entry name" value="WH_DNA-bd_sf"/>
</dbReference>
<dbReference type="InterPro" id="IPR036388">
    <property type="entry name" value="WH-like_DNA-bd_sf"/>
</dbReference>
<dbReference type="RefSeq" id="WP_379117153.1">
    <property type="nucleotide sequence ID" value="NZ_BAAAYO010000010.1"/>
</dbReference>
<dbReference type="Proteomes" id="UP001589619">
    <property type="component" value="Unassembled WGS sequence"/>
</dbReference>
<dbReference type="CDD" id="cd05466">
    <property type="entry name" value="PBP2_LTTR_substrate"/>
    <property type="match status" value="1"/>
</dbReference>
<protein>
    <submittedName>
        <fullName evidence="6">LysR substrate-binding domain-containing protein</fullName>
    </submittedName>
</protein>
<proteinExistence type="inferred from homology"/>
<reference evidence="6 7" key="1">
    <citation type="submission" date="2024-09" db="EMBL/GenBank/DDBJ databases">
        <authorList>
            <person name="Sun Q."/>
            <person name="Mori K."/>
        </authorList>
    </citation>
    <scope>NUCLEOTIDE SEQUENCE [LARGE SCALE GENOMIC DNA]</scope>
    <source>
        <strain evidence="6 7">JCM 12520</strain>
    </source>
</reference>
<accession>A0ABV5VTF5</accession>
<keyword evidence="7" id="KW-1185">Reference proteome</keyword>
<comment type="caution">
    <text evidence="6">The sequence shown here is derived from an EMBL/GenBank/DDBJ whole genome shotgun (WGS) entry which is preliminary data.</text>
</comment>
<evidence type="ECO:0000259" key="5">
    <source>
        <dbReference type="PROSITE" id="PS50931"/>
    </source>
</evidence>
<dbReference type="InterPro" id="IPR000847">
    <property type="entry name" value="LysR_HTH_N"/>
</dbReference>
<gene>
    <name evidence="6" type="ORF">ACFFNY_08155</name>
</gene>
<sequence>MPNLEAFAVVVEHGSLNKAAQTLNISQPALSRKVAQLEEQLGILLFERKGKKLELTRLGQICYEYALEVGEMERKLLQRIAEHRSSYKSITIGASLTTLQSTLPDLIALYTREFPETDIKAITGKTHEIVSLVKEKKVDLGLVASKIDNPELTCVPLFEDHLCLVLPSYHKWVEKPGIDINELQELPMILFSKGTWYRILMDELFHRYMVYPDVKMEIDSFEAILRLVSTCNVATLLPKSYLRQTVLDNNGLVLRNIPELQETTRTTSLLFGSESSLNTSTRQWIHHAKQHYAGGHIFR</sequence>
<dbReference type="EMBL" id="JBHMAG010000007">
    <property type="protein sequence ID" value="MFB9751540.1"/>
    <property type="molecule type" value="Genomic_DNA"/>
</dbReference>
<organism evidence="6 7">
    <name type="scientific">Paenibacillus hodogayensis</name>
    <dbReference type="NCBI Taxonomy" id="279208"/>
    <lineage>
        <taxon>Bacteria</taxon>
        <taxon>Bacillati</taxon>
        <taxon>Bacillota</taxon>
        <taxon>Bacilli</taxon>
        <taxon>Bacillales</taxon>
        <taxon>Paenibacillaceae</taxon>
        <taxon>Paenibacillus</taxon>
    </lineage>
</organism>
<dbReference type="Gene3D" id="3.40.190.290">
    <property type="match status" value="1"/>
</dbReference>
<dbReference type="PRINTS" id="PR00039">
    <property type="entry name" value="HTHLYSR"/>
</dbReference>
<evidence type="ECO:0000256" key="1">
    <source>
        <dbReference type="ARBA" id="ARBA00009437"/>
    </source>
</evidence>
<comment type="similarity">
    <text evidence="1">Belongs to the LysR transcriptional regulatory family.</text>
</comment>
<keyword evidence="3" id="KW-0238">DNA-binding</keyword>
<evidence type="ECO:0000313" key="6">
    <source>
        <dbReference type="EMBL" id="MFB9751540.1"/>
    </source>
</evidence>
<feature type="domain" description="HTH lysR-type" evidence="5">
    <location>
        <begin position="1"/>
        <end position="56"/>
    </location>
</feature>
<dbReference type="SUPFAM" id="SSF46785">
    <property type="entry name" value="Winged helix' DNA-binding domain"/>
    <property type="match status" value="1"/>
</dbReference>
<name>A0ABV5VTF5_9BACL</name>
<dbReference type="SUPFAM" id="SSF53850">
    <property type="entry name" value="Periplasmic binding protein-like II"/>
    <property type="match status" value="1"/>
</dbReference>